<dbReference type="UniPathway" id="UPA00356">
    <property type="reaction ID" value="UER00437"/>
</dbReference>
<dbReference type="EC" id="2.7.1.167" evidence="11"/>
<comment type="function">
    <text evidence="1 11">Catalyzes the phosphorylation of D-glycero-D-manno-heptose 7-phosphate at the C-1 position to selectively form D-glycero-beta-D-manno-heptose-1,7-bisphosphate.</text>
</comment>
<dbReference type="InterPro" id="IPR004821">
    <property type="entry name" value="Cyt_trans-like"/>
</dbReference>
<dbReference type="FunFam" id="3.40.1190.20:FF:000002">
    <property type="entry name" value="Bifunctional protein HldE"/>
    <property type="match status" value="1"/>
</dbReference>
<dbReference type="Pfam" id="PF00294">
    <property type="entry name" value="PfkB"/>
    <property type="match status" value="1"/>
</dbReference>
<proteinExistence type="inferred from homology"/>
<dbReference type="InterPro" id="IPR014729">
    <property type="entry name" value="Rossmann-like_a/b/a_fold"/>
</dbReference>
<organism evidence="14 15">
    <name type="scientific">Novimethylophilus kurashikiensis</name>
    <dbReference type="NCBI Taxonomy" id="1825523"/>
    <lineage>
        <taxon>Bacteria</taxon>
        <taxon>Pseudomonadati</taxon>
        <taxon>Pseudomonadota</taxon>
        <taxon>Betaproteobacteria</taxon>
        <taxon>Nitrosomonadales</taxon>
        <taxon>Methylophilaceae</taxon>
        <taxon>Novimethylophilus</taxon>
    </lineage>
</organism>
<dbReference type="NCBIfam" id="TIGR02199">
    <property type="entry name" value="rfaE_dom_II"/>
    <property type="match status" value="1"/>
</dbReference>
<feature type="binding site" evidence="11">
    <location>
        <begin position="212"/>
        <end position="215"/>
    </location>
    <ligand>
        <name>ATP</name>
        <dbReference type="ChEBI" id="CHEBI:30616"/>
    </ligand>
</feature>
<evidence type="ECO:0000256" key="2">
    <source>
        <dbReference type="ARBA" id="ARBA00003753"/>
    </source>
</evidence>
<dbReference type="PANTHER" id="PTHR46969:SF1">
    <property type="entry name" value="BIFUNCTIONAL PROTEIN HLDE"/>
    <property type="match status" value="1"/>
</dbReference>
<evidence type="ECO:0000256" key="1">
    <source>
        <dbReference type="ARBA" id="ARBA00002319"/>
    </source>
</evidence>
<evidence type="ECO:0000259" key="12">
    <source>
        <dbReference type="Pfam" id="PF00294"/>
    </source>
</evidence>
<dbReference type="GO" id="GO:0005829">
    <property type="term" value="C:cytosol"/>
    <property type="evidence" value="ECO:0007669"/>
    <property type="project" value="TreeGrafter"/>
</dbReference>
<keyword evidence="5 11" id="KW-0547">Nucleotide-binding</keyword>
<dbReference type="Proteomes" id="UP000245081">
    <property type="component" value="Unassembled WGS sequence"/>
</dbReference>
<dbReference type="AlphaFoldDB" id="A0A2R5F696"/>
<keyword evidence="4 11" id="KW-0548">Nucleotidyltransferase</keyword>
<protein>
    <recommendedName>
        <fullName evidence="11">Bifunctional protein HldE</fullName>
    </recommendedName>
    <domain>
        <recommendedName>
            <fullName evidence="11">D-beta-D-heptose 7-phosphate kinase</fullName>
            <ecNumber evidence="11">2.7.1.167</ecNumber>
        </recommendedName>
        <alternativeName>
            <fullName evidence="11">D-beta-D-heptose 7-phosphotransferase</fullName>
        </alternativeName>
        <alternativeName>
            <fullName evidence="11">D-glycero-beta-D-manno-heptose-7-phosphate kinase</fullName>
        </alternativeName>
    </domain>
    <domain>
        <recommendedName>
            <fullName evidence="11">D-beta-D-heptose 1-phosphate adenylyltransferase</fullName>
            <ecNumber evidence="11">2.7.7.70</ecNumber>
        </recommendedName>
        <alternativeName>
            <fullName evidence="11">D-glycero-beta-D-manno-heptose 1-phosphate adenylyltransferase</fullName>
        </alternativeName>
    </domain>
</protein>
<feature type="domain" description="Carbohydrate kinase PfkB" evidence="12">
    <location>
        <begin position="25"/>
        <end position="318"/>
    </location>
</feature>
<dbReference type="InterPro" id="IPR023030">
    <property type="entry name" value="Bifunc_HldE"/>
</dbReference>
<dbReference type="Pfam" id="PF01467">
    <property type="entry name" value="CTP_transf_like"/>
    <property type="match status" value="1"/>
</dbReference>
<evidence type="ECO:0000256" key="3">
    <source>
        <dbReference type="ARBA" id="ARBA00022679"/>
    </source>
</evidence>
<accession>A0A2R5F696</accession>
<comment type="catalytic activity">
    <reaction evidence="10 11">
        <text>D-glycero-beta-D-manno-heptose 1-phosphate + ATP + H(+) = ADP-D-glycero-beta-D-manno-heptose + diphosphate</text>
        <dbReference type="Rhea" id="RHEA:27465"/>
        <dbReference type="ChEBI" id="CHEBI:15378"/>
        <dbReference type="ChEBI" id="CHEBI:30616"/>
        <dbReference type="ChEBI" id="CHEBI:33019"/>
        <dbReference type="ChEBI" id="CHEBI:59967"/>
        <dbReference type="ChEBI" id="CHEBI:61593"/>
        <dbReference type="EC" id="2.7.7.70"/>
    </reaction>
</comment>
<comment type="pathway">
    <text evidence="11">Nucleotide-sugar biosynthesis; ADP-L-glycero-beta-D-manno-heptose biosynthesis; ADP-L-glycero-beta-D-manno-heptose from D-glycero-beta-D-manno-heptose 7-phosphate: step 3/4.</text>
</comment>
<evidence type="ECO:0000256" key="8">
    <source>
        <dbReference type="ARBA" id="ARBA00023268"/>
    </source>
</evidence>
<feature type="region of interest" description="Cytidylyltransferase" evidence="11">
    <location>
        <begin position="362"/>
        <end position="495"/>
    </location>
</feature>
<reference evidence="14 15" key="1">
    <citation type="journal article" date="2018" name="Environ. Microbiol.">
        <title>Isolation and genomic characterization of Novimethylophilus kurashikiensis gen. nov. sp. nov., a new lanthanide-dependent methylotrophic species of Methylophilaceae.</title>
        <authorList>
            <person name="Lv H."/>
            <person name="Sahin N."/>
            <person name="Tani A."/>
        </authorList>
    </citation>
    <scope>NUCLEOTIDE SEQUENCE [LARGE SCALE GENOMIC DNA]</scope>
    <source>
        <strain evidence="14 15">La2-4</strain>
    </source>
</reference>
<evidence type="ECO:0000256" key="11">
    <source>
        <dbReference type="HAMAP-Rule" id="MF_01603"/>
    </source>
</evidence>
<evidence type="ECO:0000256" key="6">
    <source>
        <dbReference type="ARBA" id="ARBA00022777"/>
    </source>
</evidence>
<keyword evidence="7 11" id="KW-0067">ATP-binding</keyword>
<evidence type="ECO:0000256" key="9">
    <source>
        <dbReference type="ARBA" id="ARBA00023277"/>
    </source>
</evidence>
<feature type="active site" evidence="11">
    <location>
        <position position="280"/>
    </location>
</feature>
<feature type="region of interest" description="Ribokinase" evidence="11">
    <location>
        <begin position="1"/>
        <end position="334"/>
    </location>
</feature>
<comment type="catalytic activity">
    <reaction evidence="11">
        <text>D-glycero-beta-D-manno-heptose 7-phosphate + ATP = D-glycero-beta-D-manno-heptose 1,7-bisphosphate + ADP + H(+)</text>
        <dbReference type="Rhea" id="RHEA:27473"/>
        <dbReference type="ChEBI" id="CHEBI:15378"/>
        <dbReference type="ChEBI" id="CHEBI:30616"/>
        <dbReference type="ChEBI" id="CHEBI:60204"/>
        <dbReference type="ChEBI" id="CHEBI:60208"/>
        <dbReference type="ChEBI" id="CHEBI:456216"/>
        <dbReference type="EC" id="2.7.1.167"/>
    </reaction>
</comment>
<keyword evidence="3 11" id="KW-0808">Transferase</keyword>
<dbReference type="NCBIfam" id="TIGR00125">
    <property type="entry name" value="cyt_tran_rel"/>
    <property type="match status" value="1"/>
</dbReference>
<dbReference type="Gene3D" id="3.40.1190.20">
    <property type="match status" value="1"/>
</dbReference>
<dbReference type="GO" id="GO:0097171">
    <property type="term" value="P:ADP-L-glycero-beta-D-manno-heptose biosynthetic process"/>
    <property type="evidence" value="ECO:0007669"/>
    <property type="project" value="UniProtKB-UniPathway"/>
</dbReference>
<keyword evidence="8 11" id="KW-0511">Multifunctional enzyme</keyword>
<dbReference type="GO" id="GO:0016773">
    <property type="term" value="F:phosphotransferase activity, alcohol group as acceptor"/>
    <property type="evidence" value="ECO:0007669"/>
    <property type="project" value="InterPro"/>
</dbReference>
<dbReference type="SUPFAM" id="SSF52374">
    <property type="entry name" value="Nucleotidylyl transferase"/>
    <property type="match status" value="1"/>
</dbReference>
<dbReference type="RefSeq" id="WP_109014616.1">
    <property type="nucleotide sequence ID" value="NZ_BDOQ01000003.1"/>
</dbReference>
<gene>
    <name evidence="14" type="primary">gmhC</name>
    <name evidence="11" type="synonym">hldE</name>
    <name evidence="14" type="ORF">NMK_0956</name>
</gene>
<feature type="domain" description="Cytidyltransferase-like" evidence="13">
    <location>
        <begin position="362"/>
        <end position="471"/>
    </location>
</feature>
<dbReference type="OrthoDB" id="9802794at2"/>
<dbReference type="InterPro" id="IPR011611">
    <property type="entry name" value="PfkB_dom"/>
</dbReference>
<name>A0A2R5F696_9PROT</name>
<dbReference type="EC" id="2.7.7.70" evidence="11"/>
<dbReference type="HAMAP" id="MF_01603">
    <property type="entry name" value="HldE"/>
    <property type="match status" value="1"/>
</dbReference>
<evidence type="ECO:0000313" key="15">
    <source>
        <dbReference type="Proteomes" id="UP000245081"/>
    </source>
</evidence>
<comment type="similarity">
    <text evidence="11">In the C-terminal section; belongs to the cytidylyltransferase family.</text>
</comment>
<evidence type="ECO:0000256" key="10">
    <source>
        <dbReference type="ARBA" id="ARBA00047428"/>
    </source>
</evidence>
<comment type="similarity">
    <text evidence="11">In the N-terminal section; belongs to the carbohydrate kinase PfkB family.</text>
</comment>
<dbReference type="SUPFAM" id="SSF53613">
    <property type="entry name" value="Ribokinase-like"/>
    <property type="match status" value="1"/>
</dbReference>
<dbReference type="GO" id="GO:0005524">
    <property type="term" value="F:ATP binding"/>
    <property type="evidence" value="ECO:0007669"/>
    <property type="project" value="UniProtKB-UniRule"/>
</dbReference>
<comment type="caution">
    <text evidence="14">The sequence shown here is derived from an EMBL/GenBank/DDBJ whole genome shotgun (WGS) entry which is preliminary data.</text>
</comment>
<dbReference type="NCBIfam" id="TIGR02198">
    <property type="entry name" value="rfaE_dom_I"/>
    <property type="match status" value="1"/>
</dbReference>
<sequence>MQTRLIDTIKRKFAPEGGSTTAWALVIGDLMLDRYLWGKVERVSPEAPVPVVLLDKENCRPGGAANVAANIAGLGLHCRLLGTVGNDEAGRQLVDAVGQVGVETHHIVKLAERPTITKTRIVGGHQQILRVDRESSEIFNADEAAALEHAIRQAMADDPAIVVLSDYNKGVLTPEICQVVIGLARQARIQVLVDPKGRDYSKYRGATALTPNRRETAEACGGISDIEALLDAADHLRVDLALDFLAVTRSEEGISLIEDGQRMQIPAVAKQVFDVSGAGDTVIATLAAGLVAKLSHYDALHLANLAAGIVVGKVGTVAITAEELLAELANEEVREQADKVCDLDRLLVRVANWKAAGKTIVFTNGCFDLLHSGHVTYLEQARKLGHKLIIGLNTDRSVSALKGPSRPVIHESDRARVLAALESVDAVTLFDDDTPLKLIELIRPHVLVKGSDYTEDQVVGGQEVKSWGGRVALVDIVPGRSTTRIIGKLASVENQ</sequence>
<comment type="function">
    <text evidence="2 11">Catalyzes the ADP transfer from ATP to D-glycero-beta-D-manno-heptose 1-phosphate, yielding ADP-D-glycero-beta-D-manno-heptose.</text>
</comment>
<keyword evidence="15" id="KW-1185">Reference proteome</keyword>
<dbReference type="InterPro" id="IPR029056">
    <property type="entry name" value="Ribokinase-like"/>
</dbReference>
<dbReference type="InterPro" id="IPR011914">
    <property type="entry name" value="RfaE_dom_II"/>
</dbReference>
<evidence type="ECO:0000313" key="14">
    <source>
        <dbReference type="EMBL" id="GBG13409.1"/>
    </source>
</evidence>
<dbReference type="Gene3D" id="3.40.50.620">
    <property type="entry name" value="HUPs"/>
    <property type="match status" value="1"/>
</dbReference>
<dbReference type="GO" id="GO:0033786">
    <property type="term" value="F:heptose-1-phosphate adenylyltransferase activity"/>
    <property type="evidence" value="ECO:0007669"/>
    <property type="project" value="UniProtKB-UniRule"/>
</dbReference>
<evidence type="ECO:0000256" key="7">
    <source>
        <dbReference type="ARBA" id="ARBA00022840"/>
    </source>
</evidence>
<dbReference type="CDD" id="cd01172">
    <property type="entry name" value="RfaE_like"/>
    <property type="match status" value="1"/>
</dbReference>
<dbReference type="GO" id="GO:0033785">
    <property type="term" value="F:heptose 7-phosphate kinase activity"/>
    <property type="evidence" value="ECO:0007669"/>
    <property type="project" value="UniProtKB-UniRule"/>
</dbReference>
<comment type="subunit">
    <text evidence="11">Homodimer.</text>
</comment>
<dbReference type="InterPro" id="IPR011913">
    <property type="entry name" value="RfaE_dom_I"/>
</dbReference>
<evidence type="ECO:0000259" key="13">
    <source>
        <dbReference type="Pfam" id="PF01467"/>
    </source>
</evidence>
<evidence type="ECO:0000256" key="4">
    <source>
        <dbReference type="ARBA" id="ARBA00022695"/>
    </source>
</evidence>
<dbReference type="EMBL" id="BDOQ01000003">
    <property type="protein sequence ID" value="GBG13409.1"/>
    <property type="molecule type" value="Genomic_DNA"/>
</dbReference>
<keyword evidence="9 11" id="KW-0119">Carbohydrate metabolism</keyword>
<keyword evidence="6 11" id="KW-0418">Kinase</keyword>
<comment type="pathway">
    <text evidence="11">Nucleotide-sugar biosynthesis; ADP-L-glycero-beta-D-manno-heptose biosynthesis; ADP-L-glycero-beta-D-manno-heptose from D-glycero-beta-D-manno-heptose 7-phosphate: step 1/4.</text>
</comment>
<dbReference type="PANTHER" id="PTHR46969">
    <property type="entry name" value="BIFUNCTIONAL PROTEIN HLDE"/>
    <property type="match status" value="1"/>
</dbReference>
<evidence type="ECO:0000256" key="5">
    <source>
        <dbReference type="ARBA" id="ARBA00022741"/>
    </source>
</evidence>